<proteinExistence type="predicted"/>
<sequence>MSAPKKPRPTVDDDVKAKFRAALDAKKAHGGADVSDHAEHSKVDHAHGPEASATQQMFRRKSGG</sequence>
<protein>
    <submittedName>
        <fullName evidence="2">DUF5302 domain-containing protein</fullName>
    </submittedName>
</protein>
<name>A0ABP8KFP8_9MICO</name>
<feature type="compositionally biased region" description="Basic and acidic residues" evidence="1">
    <location>
        <begin position="34"/>
        <end position="48"/>
    </location>
</feature>
<dbReference type="RefSeq" id="WP_345205423.1">
    <property type="nucleotide sequence ID" value="NZ_BAABGM010000013.1"/>
</dbReference>
<evidence type="ECO:0000313" key="2">
    <source>
        <dbReference type="EMBL" id="GAA4406163.1"/>
    </source>
</evidence>
<evidence type="ECO:0000256" key="1">
    <source>
        <dbReference type="SAM" id="MobiDB-lite"/>
    </source>
</evidence>
<accession>A0ABP8KFP8</accession>
<dbReference type="Proteomes" id="UP001500945">
    <property type="component" value="Unassembled WGS sequence"/>
</dbReference>
<feature type="region of interest" description="Disordered" evidence="1">
    <location>
        <begin position="22"/>
        <end position="64"/>
    </location>
</feature>
<dbReference type="InterPro" id="IPR035172">
    <property type="entry name" value="DUF5302"/>
</dbReference>
<evidence type="ECO:0000313" key="3">
    <source>
        <dbReference type="Proteomes" id="UP001500945"/>
    </source>
</evidence>
<reference evidence="3" key="1">
    <citation type="journal article" date="2019" name="Int. J. Syst. Evol. Microbiol.">
        <title>The Global Catalogue of Microorganisms (GCM) 10K type strain sequencing project: providing services to taxonomists for standard genome sequencing and annotation.</title>
        <authorList>
            <consortium name="The Broad Institute Genomics Platform"/>
            <consortium name="The Broad Institute Genome Sequencing Center for Infectious Disease"/>
            <person name="Wu L."/>
            <person name="Ma J."/>
        </authorList>
    </citation>
    <scope>NUCLEOTIDE SEQUENCE [LARGE SCALE GENOMIC DNA]</scope>
    <source>
        <strain evidence="3">JCM 17809</strain>
    </source>
</reference>
<organism evidence="2 3">
    <name type="scientific">Fodinibacter luteus</name>
    <dbReference type="NCBI Taxonomy" id="552064"/>
    <lineage>
        <taxon>Bacteria</taxon>
        <taxon>Bacillati</taxon>
        <taxon>Actinomycetota</taxon>
        <taxon>Actinomycetes</taxon>
        <taxon>Micrococcales</taxon>
        <taxon>Intrasporangiaceae</taxon>
        <taxon>Fodinibacter (ex Wang et al. 2009)</taxon>
    </lineage>
</organism>
<dbReference type="Pfam" id="PF17227">
    <property type="entry name" value="DUF5302"/>
    <property type="match status" value="1"/>
</dbReference>
<gene>
    <name evidence="2" type="ORF">GCM10023168_20640</name>
</gene>
<comment type="caution">
    <text evidence="2">The sequence shown here is derived from an EMBL/GenBank/DDBJ whole genome shotgun (WGS) entry which is preliminary data.</text>
</comment>
<dbReference type="EMBL" id="BAABGM010000013">
    <property type="protein sequence ID" value="GAA4406163.1"/>
    <property type="molecule type" value="Genomic_DNA"/>
</dbReference>
<keyword evidence="3" id="KW-1185">Reference proteome</keyword>